<keyword evidence="2" id="KW-0813">Transport</keyword>
<feature type="transmembrane region" description="Helical" evidence="7">
    <location>
        <begin position="232"/>
        <end position="256"/>
    </location>
</feature>
<feature type="transmembrane region" description="Helical" evidence="7">
    <location>
        <begin position="321"/>
        <end position="338"/>
    </location>
</feature>
<dbReference type="Pfam" id="PF13520">
    <property type="entry name" value="AA_permease_2"/>
    <property type="match status" value="1"/>
</dbReference>
<dbReference type="OrthoDB" id="2417308at2759"/>
<dbReference type="InterPro" id="IPR002293">
    <property type="entry name" value="AA/rel_permease1"/>
</dbReference>
<name>A0A3N4JLH2_9PEZI</name>
<keyword evidence="9" id="KW-1185">Reference proteome</keyword>
<feature type="region of interest" description="Disordered" evidence="6">
    <location>
        <begin position="1"/>
        <end position="125"/>
    </location>
</feature>
<evidence type="ECO:0000313" key="9">
    <source>
        <dbReference type="Proteomes" id="UP000276215"/>
    </source>
</evidence>
<dbReference type="AlphaFoldDB" id="A0A3N4JLH2"/>
<dbReference type="Gene3D" id="1.20.1740.10">
    <property type="entry name" value="Amino acid/polyamine transporter I"/>
    <property type="match status" value="1"/>
</dbReference>
<evidence type="ECO:0000256" key="6">
    <source>
        <dbReference type="SAM" id="MobiDB-lite"/>
    </source>
</evidence>
<feature type="transmembrane region" description="Helical" evidence="7">
    <location>
        <begin position="558"/>
        <end position="581"/>
    </location>
</feature>
<evidence type="ECO:0000256" key="4">
    <source>
        <dbReference type="ARBA" id="ARBA00022989"/>
    </source>
</evidence>
<evidence type="ECO:0000256" key="7">
    <source>
        <dbReference type="SAM" id="Phobius"/>
    </source>
</evidence>
<feature type="compositionally biased region" description="Polar residues" evidence="6">
    <location>
        <begin position="140"/>
        <end position="156"/>
    </location>
</feature>
<feature type="transmembrane region" description="Helical" evidence="7">
    <location>
        <begin position="534"/>
        <end position="552"/>
    </location>
</feature>
<dbReference type="FunFam" id="1.20.1740.10:FF:000046">
    <property type="entry name" value="Amino-acid permease, putative"/>
    <property type="match status" value="1"/>
</dbReference>
<evidence type="ECO:0000256" key="3">
    <source>
        <dbReference type="ARBA" id="ARBA00022692"/>
    </source>
</evidence>
<dbReference type="EMBL" id="ML120390">
    <property type="protein sequence ID" value="RPA99089.1"/>
    <property type="molecule type" value="Genomic_DNA"/>
</dbReference>
<gene>
    <name evidence="8" type="ORF">L873DRAFT_1685203</name>
</gene>
<feature type="transmembrane region" description="Helical" evidence="7">
    <location>
        <begin position="199"/>
        <end position="220"/>
    </location>
</feature>
<accession>A0A3N4JLH2</accession>
<evidence type="ECO:0000313" key="8">
    <source>
        <dbReference type="EMBL" id="RPA99089.1"/>
    </source>
</evidence>
<feature type="region of interest" description="Disordered" evidence="6">
    <location>
        <begin position="140"/>
        <end position="159"/>
    </location>
</feature>
<dbReference type="Proteomes" id="UP000276215">
    <property type="component" value="Unassembled WGS sequence"/>
</dbReference>
<feature type="compositionally biased region" description="Basic and acidic residues" evidence="6">
    <location>
        <begin position="41"/>
        <end position="51"/>
    </location>
</feature>
<proteinExistence type="predicted"/>
<organism evidence="8 9">
    <name type="scientific">Choiromyces venosus 120613-1</name>
    <dbReference type="NCBI Taxonomy" id="1336337"/>
    <lineage>
        <taxon>Eukaryota</taxon>
        <taxon>Fungi</taxon>
        <taxon>Dikarya</taxon>
        <taxon>Ascomycota</taxon>
        <taxon>Pezizomycotina</taxon>
        <taxon>Pezizomycetes</taxon>
        <taxon>Pezizales</taxon>
        <taxon>Tuberaceae</taxon>
        <taxon>Choiromyces</taxon>
    </lineage>
</organism>
<dbReference type="GO" id="GO:0016020">
    <property type="term" value="C:membrane"/>
    <property type="evidence" value="ECO:0007669"/>
    <property type="project" value="UniProtKB-SubCell"/>
</dbReference>
<dbReference type="PANTHER" id="PTHR45649">
    <property type="entry name" value="AMINO-ACID PERMEASE BAT1"/>
    <property type="match status" value="1"/>
</dbReference>
<keyword evidence="4 7" id="KW-1133">Transmembrane helix</keyword>
<sequence length="681" mass="75343">MELESLIMNPAAQEASGRKKKIEKTRIASFGSRFLKLNSKPRPEGQRKGQEEFYLPVTSLDPLEVNKNSNHTNKSYEEEEEDVDDHESYRHRNSDSDESNEEEDEDDYDSQQNRRLLPSTPATIKPPLTRFFSTILNSILPSNNGMTTTPPNTQGEADTMSKDDKVIHAERDAASVDSDAAKLAEMGYTQDLERNFSKWSLLGVSFALTNSWFGISASLVTGINSGGPIVTVYGIILIALINGCAGISLAELVSAMPNSGGQYYWVSVLAPRKHMKFLAYLTGAVGYAGSIFTCASVALAIGSALMGMIQMNHPDLVIERWMVFVAYQIFNLFAWIFNCYGKTLPKVGSFFLYVSLTSFIVITITVLATSSPKQNAKFVFADFVNNTGWESNAIAFIVGLINPNWSFACLDSATHLAEEVPRPERNIPFAIMGTVAIGFVTAFLYSISMFFSMQNLDELVNTPTLVPILELYKQATGSKPGAIFLEFLVCFTGLGCQIACHTWQARLCWSFARDRGLPGSRYWSQVHPTMGIPFYAHTMSCIVVALLGLLYIGSTTAFNSMVTACIVLLYISYAIPVILLLMKGRNNIKHGPFWLGNTGLVANLVLLFWTGFTLIMYSFPYTMPVTAGTMNYVSAVYGVVFILTIGYWYARGNRTFKGGNERAAEAEQIVREFAGHGHAHF</sequence>
<dbReference type="STRING" id="1336337.A0A3N4JLH2"/>
<dbReference type="PANTHER" id="PTHR45649:SF7">
    <property type="entry name" value="CHOLINE TRANSPORT PROTEIN"/>
    <property type="match status" value="1"/>
</dbReference>
<feature type="transmembrane region" description="Helical" evidence="7">
    <location>
        <begin position="427"/>
        <end position="447"/>
    </location>
</feature>
<dbReference type="GO" id="GO:0015101">
    <property type="term" value="F:organic cation transmembrane transporter activity"/>
    <property type="evidence" value="ECO:0007669"/>
    <property type="project" value="UniProtKB-ARBA"/>
</dbReference>
<evidence type="ECO:0000256" key="2">
    <source>
        <dbReference type="ARBA" id="ARBA00022448"/>
    </source>
</evidence>
<feature type="transmembrane region" description="Helical" evidence="7">
    <location>
        <begin position="277"/>
        <end position="301"/>
    </location>
</feature>
<protein>
    <recommendedName>
        <fullName evidence="10">Amino acid transporter</fullName>
    </recommendedName>
</protein>
<feature type="transmembrane region" description="Helical" evidence="7">
    <location>
        <begin position="350"/>
        <end position="368"/>
    </location>
</feature>
<evidence type="ECO:0008006" key="10">
    <source>
        <dbReference type="Google" id="ProtNLM"/>
    </source>
</evidence>
<evidence type="ECO:0000256" key="5">
    <source>
        <dbReference type="ARBA" id="ARBA00023136"/>
    </source>
</evidence>
<keyword evidence="3 7" id="KW-0812">Transmembrane</keyword>
<feature type="transmembrane region" description="Helical" evidence="7">
    <location>
        <begin position="593"/>
        <end position="617"/>
    </location>
</feature>
<reference evidence="8 9" key="1">
    <citation type="journal article" date="2018" name="Nat. Ecol. Evol.">
        <title>Pezizomycetes genomes reveal the molecular basis of ectomycorrhizal truffle lifestyle.</title>
        <authorList>
            <person name="Murat C."/>
            <person name="Payen T."/>
            <person name="Noel B."/>
            <person name="Kuo A."/>
            <person name="Morin E."/>
            <person name="Chen J."/>
            <person name="Kohler A."/>
            <person name="Krizsan K."/>
            <person name="Balestrini R."/>
            <person name="Da Silva C."/>
            <person name="Montanini B."/>
            <person name="Hainaut M."/>
            <person name="Levati E."/>
            <person name="Barry K.W."/>
            <person name="Belfiori B."/>
            <person name="Cichocki N."/>
            <person name="Clum A."/>
            <person name="Dockter R.B."/>
            <person name="Fauchery L."/>
            <person name="Guy J."/>
            <person name="Iotti M."/>
            <person name="Le Tacon F."/>
            <person name="Lindquist E.A."/>
            <person name="Lipzen A."/>
            <person name="Malagnac F."/>
            <person name="Mello A."/>
            <person name="Molinier V."/>
            <person name="Miyauchi S."/>
            <person name="Poulain J."/>
            <person name="Riccioni C."/>
            <person name="Rubini A."/>
            <person name="Sitrit Y."/>
            <person name="Splivallo R."/>
            <person name="Traeger S."/>
            <person name="Wang M."/>
            <person name="Zifcakova L."/>
            <person name="Wipf D."/>
            <person name="Zambonelli A."/>
            <person name="Paolocci F."/>
            <person name="Nowrousian M."/>
            <person name="Ottonello S."/>
            <person name="Baldrian P."/>
            <person name="Spatafora J.W."/>
            <person name="Henrissat B."/>
            <person name="Nagy L.G."/>
            <person name="Aury J.M."/>
            <person name="Wincker P."/>
            <person name="Grigoriev I.V."/>
            <person name="Bonfante P."/>
            <person name="Martin F.M."/>
        </authorList>
    </citation>
    <scope>NUCLEOTIDE SEQUENCE [LARGE SCALE GENOMIC DNA]</scope>
    <source>
        <strain evidence="8 9">120613-1</strain>
    </source>
</reference>
<feature type="compositionally biased region" description="Acidic residues" evidence="6">
    <location>
        <begin position="96"/>
        <end position="109"/>
    </location>
</feature>
<comment type="subcellular location">
    <subcellularLocation>
        <location evidence="1">Membrane</location>
        <topology evidence="1">Multi-pass membrane protein</topology>
    </subcellularLocation>
</comment>
<feature type="transmembrane region" description="Helical" evidence="7">
    <location>
        <begin position="629"/>
        <end position="650"/>
    </location>
</feature>
<evidence type="ECO:0000256" key="1">
    <source>
        <dbReference type="ARBA" id="ARBA00004141"/>
    </source>
</evidence>
<feature type="compositionally biased region" description="Basic and acidic residues" evidence="6">
    <location>
        <begin position="86"/>
        <end position="95"/>
    </location>
</feature>
<keyword evidence="5 7" id="KW-0472">Membrane</keyword>